<dbReference type="STRING" id="1423731.FC81_GL002018"/>
<feature type="transmembrane region" description="Helical" evidence="1">
    <location>
        <begin position="323"/>
        <end position="345"/>
    </location>
</feature>
<dbReference type="Proteomes" id="UP000051621">
    <property type="component" value="Unassembled WGS sequence"/>
</dbReference>
<protein>
    <recommendedName>
        <fullName evidence="4">Integral membrane protein</fullName>
    </recommendedName>
</protein>
<feature type="transmembrane region" description="Helical" evidence="1">
    <location>
        <begin position="201"/>
        <end position="222"/>
    </location>
</feature>
<feature type="transmembrane region" description="Helical" evidence="1">
    <location>
        <begin position="156"/>
        <end position="189"/>
    </location>
</feature>
<dbReference type="PANTHER" id="PTHR41771:SF1">
    <property type="entry name" value="MEMBRANE PROTEIN"/>
    <property type="match status" value="1"/>
</dbReference>
<accession>A0A0R1LYL8</accession>
<sequence length="397" mass="43950">MHLFISLATILIAIKNYLGAGLPLKIRHNLIHINWFKLLLFLLIGSGGYIFTTNNAHLYKSPIGQVVAVQNHHRTAQTDNFNNKDYQQTQTLKLKVLNGSYRGHFIKLDNTFSYSNAYDLRYHRGQQLFLNLPSLKKPSAIMITGMKRDTILFSITYLAIGLLLLIVKVHGLMALISVLLNAVFFFAAIKIDVVTHATTTNVLVIFGLLAVLLLGITALLTFGYSKQALILFCSSLSSTFLGLLLSIIILTKTGYNGINFEMMGYVTQLRIPLYLAGSILGALGAVMDVATDITASLFVLSYQNPTLNFKDFMRAGRKIGQSVMGPLINVLFLIFIAGTLPMVILTMRNGNNFSYTFAMVMSLGIVQSIISGIAIALTIPITTILTSWYCYQKREGK</sequence>
<keyword evidence="3" id="KW-1185">Reference proteome</keyword>
<name>A0A0R1LYL8_9LACO</name>
<dbReference type="InterPro" id="IPR012507">
    <property type="entry name" value="YibE_F"/>
</dbReference>
<dbReference type="PATRIC" id="fig|1423731.3.peg.2074"/>
<dbReference type="Pfam" id="PF07907">
    <property type="entry name" value="YibE_F"/>
    <property type="match status" value="1"/>
</dbReference>
<evidence type="ECO:0008006" key="4">
    <source>
        <dbReference type="Google" id="ProtNLM"/>
    </source>
</evidence>
<proteinExistence type="predicted"/>
<feature type="transmembrane region" description="Helical" evidence="1">
    <location>
        <begin position="365"/>
        <end position="391"/>
    </location>
</feature>
<dbReference type="EMBL" id="AZEF01000042">
    <property type="protein sequence ID" value="KRL00489.1"/>
    <property type="molecule type" value="Genomic_DNA"/>
</dbReference>
<keyword evidence="1" id="KW-1133">Transmembrane helix</keyword>
<keyword evidence="1" id="KW-0812">Transmembrane</keyword>
<reference evidence="2 3" key="1">
    <citation type="journal article" date="2015" name="Genome Announc.">
        <title>Expanding the biotechnology potential of lactobacilli through comparative genomics of 213 strains and associated genera.</title>
        <authorList>
            <person name="Sun Z."/>
            <person name="Harris H.M."/>
            <person name="McCann A."/>
            <person name="Guo C."/>
            <person name="Argimon S."/>
            <person name="Zhang W."/>
            <person name="Yang X."/>
            <person name="Jeffery I.B."/>
            <person name="Cooney J.C."/>
            <person name="Kagawa T.F."/>
            <person name="Liu W."/>
            <person name="Song Y."/>
            <person name="Salvetti E."/>
            <person name="Wrobel A."/>
            <person name="Rasinkangas P."/>
            <person name="Parkhill J."/>
            <person name="Rea M.C."/>
            <person name="O'Sullivan O."/>
            <person name="Ritari J."/>
            <person name="Douillard F.P."/>
            <person name="Paul Ross R."/>
            <person name="Yang R."/>
            <person name="Briner A.E."/>
            <person name="Felis G.E."/>
            <person name="de Vos W.M."/>
            <person name="Barrangou R."/>
            <person name="Klaenhammer T.R."/>
            <person name="Caufield P.W."/>
            <person name="Cui Y."/>
            <person name="Zhang H."/>
            <person name="O'Toole P.W."/>
        </authorList>
    </citation>
    <scope>NUCLEOTIDE SEQUENCE [LARGE SCALE GENOMIC DNA]</scope>
    <source>
        <strain evidence="2 3">DSM 19910</strain>
    </source>
</reference>
<evidence type="ECO:0000313" key="2">
    <source>
        <dbReference type="EMBL" id="KRL00489.1"/>
    </source>
</evidence>
<dbReference type="PANTHER" id="PTHR41771">
    <property type="entry name" value="MEMBRANE PROTEIN-RELATED"/>
    <property type="match status" value="1"/>
</dbReference>
<dbReference type="AlphaFoldDB" id="A0A0R1LYL8"/>
<feature type="transmembrane region" description="Helical" evidence="1">
    <location>
        <begin position="271"/>
        <end position="302"/>
    </location>
</feature>
<evidence type="ECO:0000313" key="3">
    <source>
        <dbReference type="Proteomes" id="UP000051621"/>
    </source>
</evidence>
<evidence type="ECO:0000256" key="1">
    <source>
        <dbReference type="SAM" id="Phobius"/>
    </source>
</evidence>
<gene>
    <name evidence="2" type="ORF">FC81_GL002018</name>
</gene>
<comment type="caution">
    <text evidence="2">The sequence shown here is derived from an EMBL/GenBank/DDBJ whole genome shotgun (WGS) entry which is preliminary data.</text>
</comment>
<feature type="transmembrane region" description="Helical" evidence="1">
    <location>
        <begin position="229"/>
        <end position="251"/>
    </location>
</feature>
<feature type="transmembrane region" description="Helical" evidence="1">
    <location>
        <begin position="31"/>
        <end position="51"/>
    </location>
</feature>
<keyword evidence="1" id="KW-0472">Membrane</keyword>
<organism evidence="2 3">
    <name type="scientific">Liquorilactobacillus capillatus DSM 19910</name>
    <dbReference type="NCBI Taxonomy" id="1423731"/>
    <lineage>
        <taxon>Bacteria</taxon>
        <taxon>Bacillati</taxon>
        <taxon>Bacillota</taxon>
        <taxon>Bacilli</taxon>
        <taxon>Lactobacillales</taxon>
        <taxon>Lactobacillaceae</taxon>
        <taxon>Liquorilactobacillus</taxon>
    </lineage>
</organism>